<organism evidence="1 2">
    <name type="scientific">Coprinopsis cinerea (strain Okayama-7 / 130 / ATCC MYA-4618 / FGSC 9003)</name>
    <name type="common">Inky cap fungus</name>
    <name type="synonym">Hormographiella aspergillata</name>
    <dbReference type="NCBI Taxonomy" id="240176"/>
    <lineage>
        <taxon>Eukaryota</taxon>
        <taxon>Fungi</taxon>
        <taxon>Dikarya</taxon>
        <taxon>Basidiomycota</taxon>
        <taxon>Agaricomycotina</taxon>
        <taxon>Agaricomycetes</taxon>
        <taxon>Agaricomycetidae</taxon>
        <taxon>Agaricales</taxon>
        <taxon>Agaricineae</taxon>
        <taxon>Psathyrellaceae</taxon>
        <taxon>Coprinopsis</taxon>
    </lineage>
</organism>
<dbReference type="VEuPathDB" id="FungiDB:CC1G_08043"/>
<evidence type="ECO:0008006" key="3">
    <source>
        <dbReference type="Google" id="ProtNLM"/>
    </source>
</evidence>
<dbReference type="Gene3D" id="3.30.710.10">
    <property type="entry name" value="Potassium Channel Kv1.1, Chain A"/>
    <property type="match status" value="1"/>
</dbReference>
<keyword evidence="2" id="KW-1185">Reference proteome</keyword>
<dbReference type="EMBL" id="AACS02000008">
    <property type="protein sequence ID" value="EAU86319.2"/>
    <property type="molecule type" value="Genomic_DNA"/>
</dbReference>
<dbReference type="KEGG" id="cci:CC1G_08043"/>
<dbReference type="CDD" id="cd18186">
    <property type="entry name" value="BTB_POZ_ZBTB_KLHL-like"/>
    <property type="match status" value="1"/>
</dbReference>
<proteinExistence type="predicted"/>
<comment type="caution">
    <text evidence="1">The sequence shown here is derived from an EMBL/GenBank/DDBJ whole genome shotgun (WGS) entry which is preliminary data.</text>
</comment>
<dbReference type="HOGENOM" id="CLU_040061_1_0_1"/>
<dbReference type="OMA" id="ESAMFAV"/>
<dbReference type="RefSeq" id="XP_001835534.2">
    <property type="nucleotide sequence ID" value="XM_001835482.2"/>
</dbReference>
<gene>
    <name evidence="1" type="ORF">CC1G_08043</name>
</gene>
<reference evidence="1 2" key="1">
    <citation type="journal article" date="2010" name="Proc. Natl. Acad. Sci. U.S.A.">
        <title>Insights into evolution of multicellular fungi from the assembled chromosomes of the mushroom Coprinopsis cinerea (Coprinus cinereus).</title>
        <authorList>
            <person name="Stajich J.E."/>
            <person name="Wilke S.K."/>
            <person name="Ahren D."/>
            <person name="Au C.H."/>
            <person name="Birren B.W."/>
            <person name="Borodovsky M."/>
            <person name="Burns C."/>
            <person name="Canback B."/>
            <person name="Casselton L.A."/>
            <person name="Cheng C.K."/>
            <person name="Deng J."/>
            <person name="Dietrich F.S."/>
            <person name="Fargo D.C."/>
            <person name="Farman M.L."/>
            <person name="Gathman A.C."/>
            <person name="Goldberg J."/>
            <person name="Guigo R."/>
            <person name="Hoegger P.J."/>
            <person name="Hooker J.B."/>
            <person name="Huggins A."/>
            <person name="James T.Y."/>
            <person name="Kamada T."/>
            <person name="Kilaru S."/>
            <person name="Kodira C."/>
            <person name="Kues U."/>
            <person name="Kupfer D."/>
            <person name="Kwan H.S."/>
            <person name="Lomsadze A."/>
            <person name="Li W."/>
            <person name="Lilly W.W."/>
            <person name="Ma L.J."/>
            <person name="Mackey A.J."/>
            <person name="Manning G."/>
            <person name="Martin F."/>
            <person name="Muraguchi H."/>
            <person name="Natvig D.O."/>
            <person name="Palmerini H."/>
            <person name="Ramesh M.A."/>
            <person name="Rehmeyer C.J."/>
            <person name="Roe B.A."/>
            <person name="Shenoy N."/>
            <person name="Stanke M."/>
            <person name="Ter-Hovhannisyan V."/>
            <person name="Tunlid A."/>
            <person name="Velagapudi R."/>
            <person name="Vision T.J."/>
            <person name="Zeng Q."/>
            <person name="Zolan M.E."/>
            <person name="Pukkila P.J."/>
        </authorList>
    </citation>
    <scope>NUCLEOTIDE SEQUENCE [LARGE SCALE GENOMIC DNA]</scope>
    <source>
        <strain evidence="2">Okayama-7 / 130 / ATCC MYA-4618 / FGSC 9003</strain>
    </source>
</reference>
<sequence>MVQLHIFDPVEKLRHLSRLWSRGSKRRQALVADHALSTQAILLIDDEASPEINEQAKHVVCGRELVRDSEYYKDEAGDGLCIFRAGNVLFRVHRCLLMREPSVFRDMLSLPRPAGATDGVNDDNPIPVDDDPEHLRDLLWAFYAPQFCLYTTSNHVPLERLLNIADLANKYCIDFYESWSMEKVYSMMKEDPRILRTGSPETCARILHLAYINRHSNLYDLATRSIVSRLLWSDMDPRPIRDVGKRHGLRKILGPAYYRELLRLEAEDSSSNAKYSADLDASRKAFSEARMAFLCLWERLRDSQPSLSHRDCWTSPQACNEVWRTTWREATAGSHCQRNPPLDVLGRLRSAMRYCKKNLPANGGICISCTMEALEAIAATRDDVIERLYSYFCPQSEQ</sequence>
<dbReference type="Proteomes" id="UP000001861">
    <property type="component" value="Unassembled WGS sequence"/>
</dbReference>
<evidence type="ECO:0000313" key="2">
    <source>
        <dbReference type="Proteomes" id="UP000001861"/>
    </source>
</evidence>
<dbReference type="eggNOG" id="ENOG502QYKE">
    <property type="taxonomic scope" value="Eukaryota"/>
</dbReference>
<dbReference type="OrthoDB" id="3157337at2759"/>
<dbReference type="STRING" id="240176.A8NQD8"/>
<dbReference type="GeneID" id="6012066"/>
<protein>
    <recommendedName>
        <fullName evidence="3">BTB domain-containing protein</fullName>
    </recommendedName>
</protein>
<dbReference type="AlphaFoldDB" id="A8NQD8"/>
<dbReference type="InterPro" id="IPR011333">
    <property type="entry name" value="SKP1/BTB/POZ_sf"/>
</dbReference>
<name>A8NQD8_COPC7</name>
<evidence type="ECO:0000313" key="1">
    <source>
        <dbReference type="EMBL" id="EAU86319.2"/>
    </source>
</evidence>
<accession>A8NQD8</accession>
<dbReference type="InParanoid" id="A8NQD8"/>